<feature type="transmembrane region" description="Helical" evidence="7">
    <location>
        <begin position="103"/>
        <end position="124"/>
    </location>
</feature>
<feature type="transmembrane region" description="Helical" evidence="7">
    <location>
        <begin position="42"/>
        <end position="66"/>
    </location>
</feature>
<keyword evidence="6 7" id="KW-0472">Membrane</keyword>
<dbReference type="Gene3D" id="1.20.1250.20">
    <property type="entry name" value="MFS general substrate transporter like domains"/>
    <property type="match status" value="1"/>
</dbReference>
<keyword evidence="2" id="KW-0813">Transport</keyword>
<dbReference type="InterPro" id="IPR036259">
    <property type="entry name" value="MFS_trans_sf"/>
</dbReference>
<keyword evidence="5 7" id="KW-1133">Transmembrane helix</keyword>
<evidence type="ECO:0000259" key="8">
    <source>
        <dbReference type="PROSITE" id="PS50850"/>
    </source>
</evidence>
<feature type="transmembrane region" description="Helical" evidence="7">
    <location>
        <begin position="294"/>
        <end position="318"/>
    </location>
</feature>
<dbReference type="InterPro" id="IPR011701">
    <property type="entry name" value="MFS"/>
</dbReference>
<dbReference type="KEGG" id="saca:FFV09_10270"/>
<keyword evidence="4 7" id="KW-0812">Transmembrane</keyword>
<evidence type="ECO:0000313" key="9">
    <source>
        <dbReference type="EMBL" id="QDH21201.1"/>
    </source>
</evidence>
<feature type="transmembrane region" description="Helical" evidence="7">
    <location>
        <begin position="207"/>
        <end position="227"/>
    </location>
</feature>
<evidence type="ECO:0000256" key="1">
    <source>
        <dbReference type="ARBA" id="ARBA00004651"/>
    </source>
</evidence>
<feature type="domain" description="Major facilitator superfamily (MFS) profile" evidence="8">
    <location>
        <begin position="6"/>
        <end position="380"/>
    </location>
</feature>
<dbReference type="InterPro" id="IPR020846">
    <property type="entry name" value="MFS_dom"/>
</dbReference>
<dbReference type="EMBL" id="CP041217">
    <property type="protein sequence ID" value="QDH21201.1"/>
    <property type="molecule type" value="Genomic_DNA"/>
</dbReference>
<name>A0A4Y6UXZ1_SACBS</name>
<dbReference type="Proteomes" id="UP000316968">
    <property type="component" value="Chromosome"/>
</dbReference>
<dbReference type="RefSeq" id="WP_141447748.1">
    <property type="nucleotide sequence ID" value="NZ_CP041217.1"/>
</dbReference>
<protein>
    <submittedName>
        <fullName evidence="9">MFS transporter</fullName>
    </submittedName>
</protein>
<feature type="transmembrane region" description="Helical" evidence="7">
    <location>
        <begin position="136"/>
        <end position="158"/>
    </location>
</feature>
<sequence>MKKSHAVLIFCLALGIFGIITTEMGMIGVLPQLAQKFGISPAQAGLLISVFALTVAVAGPFVTLFASGLNRKTILLVSVLMFAVSNAVYAYTTNFEVMLLFRILPGIFHPVFFSIALATAAGLVPPEKSGQVVTRVMAGVTVGFAFGIPLTAYLGAYFSLEAAFGFGALVSAVSFFGLAVGLPNAPSTRRKSAGSQLGILRLPQLRLTLLIVLLIFAAMSSVYSYFAEYLRDITHMNETWISAMLMVFGITMIAGNFLFGFFLNKSPMRTATVLLLVYAAVYAAAYYGGASIGLMAVIIFVWGAVHAGGLIIGQGLLIRDASAAPEFGNSLFLSFSNIGIAAGTWIGGWFISAWGTHQLVLSGVLALSFAFVLLILRISIFSSSSRQSN</sequence>
<dbReference type="Pfam" id="PF07690">
    <property type="entry name" value="MFS_1"/>
    <property type="match status" value="1"/>
</dbReference>
<feature type="transmembrane region" description="Helical" evidence="7">
    <location>
        <begin position="73"/>
        <end position="91"/>
    </location>
</feature>
<dbReference type="SUPFAM" id="SSF103473">
    <property type="entry name" value="MFS general substrate transporter"/>
    <property type="match status" value="1"/>
</dbReference>
<evidence type="ECO:0000256" key="7">
    <source>
        <dbReference type="SAM" id="Phobius"/>
    </source>
</evidence>
<evidence type="ECO:0000256" key="4">
    <source>
        <dbReference type="ARBA" id="ARBA00022692"/>
    </source>
</evidence>
<dbReference type="GO" id="GO:0005886">
    <property type="term" value="C:plasma membrane"/>
    <property type="evidence" value="ECO:0007669"/>
    <property type="project" value="UniProtKB-SubCell"/>
</dbReference>
<accession>A0A4Y6UXZ1</accession>
<evidence type="ECO:0000256" key="2">
    <source>
        <dbReference type="ARBA" id="ARBA00022448"/>
    </source>
</evidence>
<dbReference type="PANTHER" id="PTHR43124:SF3">
    <property type="entry name" value="CHLORAMPHENICOL EFFLUX PUMP RV0191"/>
    <property type="match status" value="1"/>
</dbReference>
<evidence type="ECO:0000256" key="5">
    <source>
        <dbReference type="ARBA" id="ARBA00022989"/>
    </source>
</evidence>
<dbReference type="OrthoDB" id="199773at2"/>
<dbReference type="AlphaFoldDB" id="A0A4Y6UXZ1"/>
<dbReference type="InterPro" id="IPR050189">
    <property type="entry name" value="MFS_Efflux_Transporters"/>
</dbReference>
<comment type="subcellular location">
    <subcellularLocation>
        <location evidence="1">Cell membrane</location>
        <topology evidence="1">Multi-pass membrane protein</topology>
    </subcellularLocation>
</comment>
<proteinExistence type="predicted"/>
<evidence type="ECO:0000256" key="3">
    <source>
        <dbReference type="ARBA" id="ARBA00022475"/>
    </source>
</evidence>
<feature type="transmembrane region" description="Helical" evidence="7">
    <location>
        <begin position="270"/>
        <end position="288"/>
    </location>
</feature>
<evidence type="ECO:0000256" key="6">
    <source>
        <dbReference type="ARBA" id="ARBA00023136"/>
    </source>
</evidence>
<feature type="transmembrane region" description="Helical" evidence="7">
    <location>
        <begin position="239"/>
        <end position="263"/>
    </location>
</feature>
<reference evidence="9 10" key="1">
    <citation type="submission" date="2019-06" db="EMBL/GenBank/DDBJ databases">
        <title>Saccharibacillus brassicae sp. nov., an endophytic bacterium isolated from Chinese cabbage seeds (Brassica pekinensis).</title>
        <authorList>
            <person name="Jiang L."/>
            <person name="Lee J."/>
            <person name="Kim S.W."/>
        </authorList>
    </citation>
    <scope>NUCLEOTIDE SEQUENCE [LARGE SCALE GENOMIC DNA]</scope>
    <source>
        <strain evidence="10">KCTC 43072 / ATSA2</strain>
    </source>
</reference>
<feature type="transmembrane region" description="Helical" evidence="7">
    <location>
        <begin position="330"/>
        <end position="351"/>
    </location>
</feature>
<gene>
    <name evidence="9" type="ORF">FFV09_10270</name>
</gene>
<dbReference type="CDD" id="cd17324">
    <property type="entry name" value="MFS_NepI_like"/>
    <property type="match status" value="1"/>
</dbReference>
<keyword evidence="10" id="KW-1185">Reference proteome</keyword>
<dbReference type="PROSITE" id="PS50850">
    <property type="entry name" value="MFS"/>
    <property type="match status" value="1"/>
</dbReference>
<keyword evidence="3" id="KW-1003">Cell membrane</keyword>
<dbReference type="PANTHER" id="PTHR43124">
    <property type="entry name" value="PURINE EFFLUX PUMP PBUE"/>
    <property type="match status" value="1"/>
</dbReference>
<evidence type="ECO:0000313" key="10">
    <source>
        <dbReference type="Proteomes" id="UP000316968"/>
    </source>
</evidence>
<organism evidence="9 10">
    <name type="scientific">Saccharibacillus brassicae</name>
    <dbReference type="NCBI Taxonomy" id="2583377"/>
    <lineage>
        <taxon>Bacteria</taxon>
        <taxon>Bacillati</taxon>
        <taxon>Bacillota</taxon>
        <taxon>Bacilli</taxon>
        <taxon>Bacillales</taxon>
        <taxon>Paenibacillaceae</taxon>
        <taxon>Saccharibacillus</taxon>
    </lineage>
</organism>
<feature type="transmembrane region" description="Helical" evidence="7">
    <location>
        <begin position="357"/>
        <end position="376"/>
    </location>
</feature>
<feature type="transmembrane region" description="Helical" evidence="7">
    <location>
        <begin position="164"/>
        <end position="186"/>
    </location>
</feature>
<dbReference type="GO" id="GO:0022857">
    <property type="term" value="F:transmembrane transporter activity"/>
    <property type="evidence" value="ECO:0007669"/>
    <property type="project" value="InterPro"/>
</dbReference>